<evidence type="ECO:0000313" key="3">
    <source>
        <dbReference type="Proteomes" id="UP000694892"/>
    </source>
</evidence>
<dbReference type="CDD" id="cd09076">
    <property type="entry name" value="L1-EN"/>
    <property type="match status" value="1"/>
</dbReference>
<protein>
    <recommendedName>
        <fullName evidence="1">Endonuclease/exonuclease/phosphatase domain-containing protein</fullName>
    </recommendedName>
</protein>
<evidence type="ECO:0000259" key="1">
    <source>
        <dbReference type="Pfam" id="PF03372"/>
    </source>
</evidence>
<dbReference type="PANTHER" id="PTHR19446">
    <property type="entry name" value="REVERSE TRANSCRIPTASES"/>
    <property type="match status" value="1"/>
</dbReference>
<dbReference type="InterPro" id="IPR036691">
    <property type="entry name" value="Endo/exonu/phosph_ase_sf"/>
</dbReference>
<dbReference type="Proteomes" id="UP000694892">
    <property type="component" value="Chromosome 9_10S"/>
</dbReference>
<dbReference type="EMBL" id="CM004483">
    <property type="protein sequence ID" value="OCT60780.1"/>
    <property type="molecule type" value="Genomic_DNA"/>
</dbReference>
<feature type="domain" description="Endonuclease/exonuclease/phosphatase" evidence="1">
    <location>
        <begin position="8"/>
        <end position="182"/>
    </location>
</feature>
<dbReference type="OMA" id="VICHINK"/>
<reference evidence="3" key="1">
    <citation type="journal article" date="2016" name="Nature">
        <title>Genome evolution in the allotetraploid frog Xenopus laevis.</title>
        <authorList>
            <person name="Session A.M."/>
            <person name="Uno Y."/>
            <person name="Kwon T."/>
            <person name="Chapman J.A."/>
            <person name="Toyoda A."/>
            <person name="Takahashi S."/>
            <person name="Fukui A."/>
            <person name="Hikosaka A."/>
            <person name="Suzuki A."/>
            <person name="Kondo M."/>
            <person name="van Heeringen S.J."/>
            <person name="Quigley I."/>
            <person name="Heinz S."/>
            <person name="Ogino H."/>
            <person name="Ochi H."/>
            <person name="Hellsten U."/>
            <person name="Lyons J.B."/>
            <person name="Simakov O."/>
            <person name="Putnam N."/>
            <person name="Stites J."/>
            <person name="Kuroki Y."/>
            <person name="Tanaka T."/>
            <person name="Michiue T."/>
            <person name="Watanabe M."/>
            <person name="Bogdanovic O."/>
            <person name="Lister R."/>
            <person name="Georgiou G."/>
            <person name="Paranjpe S.S."/>
            <person name="van Kruijsbergen I."/>
            <person name="Shu S."/>
            <person name="Carlson J."/>
            <person name="Kinoshita T."/>
            <person name="Ohta Y."/>
            <person name="Mawaribuchi S."/>
            <person name="Jenkins J."/>
            <person name="Grimwood J."/>
            <person name="Schmutz J."/>
            <person name="Mitros T."/>
            <person name="Mozaffari S.V."/>
            <person name="Suzuki Y."/>
            <person name="Haramoto Y."/>
            <person name="Yamamoto T.S."/>
            <person name="Takagi C."/>
            <person name="Heald R."/>
            <person name="Miller K."/>
            <person name="Haudenschild C."/>
            <person name="Kitzman J."/>
            <person name="Nakayama T."/>
            <person name="Izutsu Y."/>
            <person name="Robert J."/>
            <person name="Fortriede J."/>
            <person name="Burns K."/>
            <person name="Lotay V."/>
            <person name="Karimi K."/>
            <person name="Yasuoka Y."/>
            <person name="Dichmann D.S."/>
            <person name="Flajnik M.F."/>
            <person name="Houston D.W."/>
            <person name="Shendure J."/>
            <person name="DuPasquier L."/>
            <person name="Vize P.D."/>
            <person name="Zorn A.M."/>
            <person name="Ito M."/>
            <person name="Marcotte E.M."/>
            <person name="Wallingford J.B."/>
            <person name="Ito Y."/>
            <person name="Asashima M."/>
            <person name="Ueno N."/>
            <person name="Matsuda Y."/>
            <person name="Veenstra G.J."/>
            <person name="Fujiyama A."/>
            <person name="Harland R.M."/>
            <person name="Taira M."/>
            <person name="Rokhsar D.S."/>
        </authorList>
    </citation>
    <scope>NUCLEOTIDE SEQUENCE [LARGE SCALE GENOMIC DNA]</scope>
    <source>
        <strain evidence="3">J</strain>
    </source>
</reference>
<dbReference type="AlphaFoldDB" id="A0A974BUH3"/>
<dbReference type="GO" id="GO:0003824">
    <property type="term" value="F:catalytic activity"/>
    <property type="evidence" value="ECO:0007669"/>
    <property type="project" value="InterPro"/>
</dbReference>
<proteinExistence type="predicted"/>
<name>A0A974BUH3_XENLA</name>
<dbReference type="Gene3D" id="3.60.10.10">
    <property type="entry name" value="Endonuclease/exonuclease/phosphatase"/>
    <property type="match status" value="2"/>
</dbReference>
<accession>A0A974BUH3</accession>
<sequence length="452" mass="51813">MAELTIISHNVKGLNSPTKRSIAAKYYRNFKADIIALQETHLAEGSPFPYLHKQYSQVYYTTFHSKRRGKSVFFHSLFTKINQLTLGTIILMGDFNMVMSPTLDKTPSARLYAHKPPATFTKSLKSLALVDTWRSLHPSARDYTFFSYPHRAYSRIDYFFTPVHTLSQVTTVDIHPITWSDHAAIGMSLIYKPPLGPRTNWRLNEALLSNPTIKDVIANDLENYFITNLDPALSMSIIWAAHKATIRGSFIKLGSMHKKKHQQTVTALTAELRRLEDLNKSHPTPYITKKLQATQSVLTRQLIEEADKSIRWTKQRLFIHRDKPDTLLARKLNNYSQLPKITALRNSLGRLSSIPQEILQTFRDFYSDLYGSPQGRGQHKIDSEVFLDNLDLPKLDQQELDTLNAEITSDEVEWAIKRMKLKSSPGPDGFLLSYYKQFATLLVPHLTVRHQG</sequence>
<gene>
    <name evidence="2" type="ORF">XELAEV_18046802mg</name>
</gene>
<organism evidence="2 3">
    <name type="scientific">Xenopus laevis</name>
    <name type="common">African clawed frog</name>
    <dbReference type="NCBI Taxonomy" id="8355"/>
    <lineage>
        <taxon>Eukaryota</taxon>
        <taxon>Metazoa</taxon>
        <taxon>Chordata</taxon>
        <taxon>Craniata</taxon>
        <taxon>Vertebrata</taxon>
        <taxon>Euteleostomi</taxon>
        <taxon>Amphibia</taxon>
        <taxon>Batrachia</taxon>
        <taxon>Anura</taxon>
        <taxon>Pipoidea</taxon>
        <taxon>Pipidae</taxon>
        <taxon>Xenopodinae</taxon>
        <taxon>Xenopus</taxon>
        <taxon>Xenopus</taxon>
    </lineage>
</organism>
<evidence type="ECO:0000313" key="2">
    <source>
        <dbReference type="EMBL" id="OCT60780.1"/>
    </source>
</evidence>
<dbReference type="Pfam" id="PF03372">
    <property type="entry name" value="Exo_endo_phos"/>
    <property type="match status" value="1"/>
</dbReference>
<dbReference type="InterPro" id="IPR005135">
    <property type="entry name" value="Endo/exonuclease/phosphatase"/>
</dbReference>
<dbReference type="SUPFAM" id="SSF56219">
    <property type="entry name" value="DNase I-like"/>
    <property type="match status" value="1"/>
</dbReference>